<dbReference type="PANTHER" id="PTHR43571:SF1">
    <property type="entry name" value="NADP-SPECIFIC GLUTAMATE DEHYDROGENASE 1-RELATED"/>
    <property type="match status" value="1"/>
</dbReference>
<keyword evidence="9" id="KW-1185">Reference proteome</keyword>
<evidence type="ECO:0000256" key="4">
    <source>
        <dbReference type="ARBA" id="ARBA00023002"/>
    </source>
</evidence>
<dbReference type="EMBL" id="JAYERP010000001">
    <property type="protein sequence ID" value="MEA3571487.1"/>
    <property type="molecule type" value="Genomic_DNA"/>
</dbReference>
<reference evidence="8 9" key="1">
    <citation type="submission" date="2023-12" db="EMBL/GenBank/DDBJ databases">
        <title>Whole genome sequencing of Paenibacillus phoenicis isolated from the Phoenix Mars Lander spacecraft assembly facility.</title>
        <authorList>
            <person name="Garcia A."/>
            <person name="Venkateswaran K."/>
        </authorList>
    </citation>
    <scope>NUCLEOTIDE SEQUENCE [LARGE SCALE GENOMIC DNA]</scope>
    <source>
        <strain evidence="8 9">3PO2SA</strain>
    </source>
</reference>
<feature type="domain" description="Glutamate/phenylalanine/leucine/valine/L-tryptophan dehydrogenase C-terminal" evidence="7">
    <location>
        <begin position="215"/>
        <end position="456"/>
    </location>
</feature>
<proteinExistence type="inferred from homology"/>
<evidence type="ECO:0000256" key="6">
    <source>
        <dbReference type="RuleBase" id="RU004417"/>
    </source>
</evidence>
<dbReference type="PANTHER" id="PTHR43571">
    <property type="entry name" value="NADP-SPECIFIC GLUTAMATE DEHYDROGENASE 1-RELATED"/>
    <property type="match status" value="1"/>
</dbReference>
<dbReference type="InterPro" id="IPR050724">
    <property type="entry name" value="Glu_Leu_Phe_Val_DH"/>
</dbReference>
<dbReference type="PRINTS" id="PR00082">
    <property type="entry name" value="GLFDHDRGNASE"/>
</dbReference>
<dbReference type="InterPro" id="IPR033922">
    <property type="entry name" value="NAD_bind_Glu_DH"/>
</dbReference>
<comment type="caution">
    <text evidence="8">The sequence shown here is derived from an EMBL/GenBank/DDBJ whole genome shotgun (WGS) entry which is preliminary data.</text>
</comment>
<dbReference type="InterPro" id="IPR036291">
    <property type="entry name" value="NAD(P)-bd_dom_sf"/>
</dbReference>
<dbReference type="InterPro" id="IPR006095">
    <property type="entry name" value="Glu/Leu/Phe/Val/Trp_DH"/>
</dbReference>
<protein>
    <recommendedName>
        <fullName evidence="3 5">Glutamate dehydrogenase</fullName>
    </recommendedName>
</protein>
<dbReference type="InterPro" id="IPR006097">
    <property type="entry name" value="Glu/Leu/Phe/Val/Trp_DH_dimer"/>
</dbReference>
<dbReference type="RefSeq" id="WP_036644179.1">
    <property type="nucleotide sequence ID" value="NZ_CBCSKM010000001.1"/>
</dbReference>
<evidence type="ECO:0000256" key="2">
    <source>
        <dbReference type="ARBA" id="ARBA00011643"/>
    </source>
</evidence>
<dbReference type="InterPro" id="IPR006096">
    <property type="entry name" value="Glu/Leu/Phe/Val/Trp_DH_C"/>
</dbReference>
<dbReference type="CDD" id="cd05313">
    <property type="entry name" value="NAD_bind_2_Glu_DH"/>
    <property type="match status" value="1"/>
</dbReference>
<dbReference type="InterPro" id="IPR014362">
    <property type="entry name" value="Glu_DH"/>
</dbReference>
<dbReference type="SUPFAM" id="SSF53223">
    <property type="entry name" value="Aminoacid dehydrogenase-like, N-terminal domain"/>
    <property type="match status" value="1"/>
</dbReference>
<evidence type="ECO:0000313" key="9">
    <source>
        <dbReference type="Proteomes" id="UP001292216"/>
    </source>
</evidence>
<accession>A0ABU5PNY4</accession>
<dbReference type="Proteomes" id="UP001292216">
    <property type="component" value="Unassembled WGS sequence"/>
</dbReference>
<dbReference type="Gene3D" id="3.40.50.10860">
    <property type="entry name" value="Leucine Dehydrogenase, chain A, domain 1"/>
    <property type="match status" value="1"/>
</dbReference>
<evidence type="ECO:0000259" key="7">
    <source>
        <dbReference type="SMART" id="SM00839"/>
    </source>
</evidence>
<dbReference type="PIRSF" id="PIRSF000185">
    <property type="entry name" value="Glu_DH"/>
    <property type="match status" value="1"/>
</dbReference>
<comment type="similarity">
    <text evidence="1 5 6">Belongs to the Glu/Leu/Phe/Val dehydrogenases family.</text>
</comment>
<name>A0ABU5PNY4_9BACL</name>
<comment type="subunit">
    <text evidence="2">Homohexamer.</text>
</comment>
<dbReference type="SUPFAM" id="SSF51735">
    <property type="entry name" value="NAD(P)-binding Rossmann-fold domains"/>
    <property type="match status" value="1"/>
</dbReference>
<dbReference type="InterPro" id="IPR046346">
    <property type="entry name" value="Aminoacid_DH-like_N_sf"/>
</dbReference>
<evidence type="ECO:0000256" key="1">
    <source>
        <dbReference type="ARBA" id="ARBA00006382"/>
    </source>
</evidence>
<evidence type="ECO:0000256" key="5">
    <source>
        <dbReference type="PIRNR" id="PIRNR000185"/>
    </source>
</evidence>
<dbReference type="SMART" id="SM00839">
    <property type="entry name" value="ELFV_dehydrog"/>
    <property type="match status" value="1"/>
</dbReference>
<dbReference type="Pfam" id="PF02812">
    <property type="entry name" value="ELFV_dehydrog_N"/>
    <property type="match status" value="1"/>
</dbReference>
<evidence type="ECO:0000256" key="3">
    <source>
        <dbReference type="ARBA" id="ARBA00012896"/>
    </source>
</evidence>
<evidence type="ECO:0000313" key="8">
    <source>
        <dbReference type="EMBL" id="MEA3571487.1"/>
    </source>
</evidence>
<organism evidence="8 9">
    <name type="scientific">Paenibacillus phoenicis</name>
    <dbReference type="NCBI Taxonomy" id="554117"/>
    <lineage>
        <taxon>Bacteria</taxon>
        <taxon>Bacillati</taxon>
        <taxon>Bacillota</taxon>
        <taxon>Bacilli</taxon>
        <taxon>Bacillales</taxon>
        <taxon>Paenibacillaceae</taxon>
        <taxon>Paenibacillus</taxon>
    </lineage>
</organism>
<dbReference type="Pfam" id="PF00208">
    <property type="entry name" value="ELFV_dehydrog"/>
    <property type="match status" value="1"/>
</dbReference>
<sequence length="458" mass="49949">MALTQQREAGLEAARKYVDQVYETVQKRNPGESEFHQAVKEILDSLVPVFAKHPKYQEHGILERIVEPERMITFRVPWVDDQGKVQVNRGFRVQFNSAIGPYKGGLRFHPSVNASIIKFLGFEQIFKNSLTGQPIGGGKGGSDFDPKGKSDLEVMRFTQSFMTELSKYIGPDTDVPAGDIGVGAREIGYMFGQYKRLYGNETGVLTGKGLNYGGSLTRTEATGYGLVYFTSEMLASRGDSFAGKTVVVSGSGNVSIYAIEKAQQLGAKVVACSDSNGYVYDKNGINLATVKRLKEVERKRIKEYVNEHPTAEYVEGCQNIWSIPCDIALPCATQNEINEASAKLLVANGVKYVAEGANMPSTLEAIEVYLNNDVYFGPAKAANAGGVAVSALEMAQNSARLAWSFEEVDAKLKDIMRNIYQSSVNAAKEYGYDDNLVVGSNIAGFLKVADAMIAHGVV</sequence>
<keyword evidence="4 5" id="KW-0560">Oxidoreductase</keyword>
<dbReference type="NCBIfam" id="NF006929">
    <property type="entry name" value="PRK09414.1"/>
    <property type="match status" value="1"/>
</dbReference>
<dbReference type="Gene3D" id="3.40.50.720">
    <property type="entry name" value="NAD(P)-binding Rossmann-like Domain"/>
    <property type="match status" value="1"/>
</dbReference>
<gene>
    <name evidence="8" type="primary">gdhA</name>
    <name evidence="8" type="ORF">U9M73_16155</name>
</gene>
<dbReference type="Gene3D" id="1.10.285.10">
    <property type="entry name" value="Glutamate Dehydrogenase, chain A, domain 3"/>
    <property type="match status" value="2"/>
</dbReference>
<dbReference type="GO" id="GO:0004354">
    <property type="term" value="F:glutamate dehydrogenase (NADP+) activity"/>
    <property type="evidence" value="ECO:0007669"/>
    <property type="project" value="UniProtKB-EC"/>
</dbReference>